<organism evidence="1 2">
    <name type="scientific">Saccharibacillus kuerlensis</name>
    <dbReference type="NCBI Taxonomy" id="459527"/>
    <lineage>
        <taxon>Bacteria</taxon>
        <taxon>Bacillati</taxon>
        <taxon>Bacillota</taxon>
        <taxon>Bacilli</taxon>
        <taxon>Bacillales</taxon>
        <taxon>Paenibacillaceae</taxon>
        <taxon>Saccharibacillus</taxon>
    </lineage>
</organism>
<dbReference type="EMBL" id="BMLN01000008">
    <property type="protein sequence ID" value="GGO04210.1"/>
    <property type="molecule type" value="Genomic_DNA"/>
</dbReference>
<dbReference type="RefSeq" id="WP_018976437.1">
    <property type="nucleotide sequence ID" value="NZ_BMLN01000008.1"/>
</dbReference>
<dbReference type="InterPro" id="IPR006121">
    <property type="entry name" value="HMA_dom"/>
</dbReference>
<evidence type="ECO:0000313" key="1">
    <source>
        <dbReference type="EMBL" id="GGO04210.1"/>
    </source>
</evidence>
<reference evidence="2" key="1">
    <citation type="journal article" date="2019" name="Int. J. Syst. Evol. Microbiol.">
        <title>The Global Catalogue of Microorganisms (GCM) 10K type strain sequencing project: providing services to taxonomists for standard genome sequencing and annotation.</title>
        <authorList>
            <consortium name="The Broad Institute Genomics Platform"/>
            <consortium name="The Broad Institute Genome Sequencing Center for Infectious Disease"/>
            <person name="Wu L."/>
            <person name="Ma J."/>
        </authorList>
    </citation>
    <scope>NUCLEOTIDE SEQUENCE [LARGE SCALE GENOMIC DNA]</scope>
    <source>
        <strain evidence="2">CGMCC 1.6964</strain>
    </source>
</reference>
<evidence type="ECO:0000313" key="2">
    <source>
        <dbReference type="Proteomes" id="UP000606653"/>
    </source>
</evidence>
<dbReference type="Proteomes" id="UP000606653">
    <property type="component" value="Unassembled WGS sequence"/>
</dbReference>
<name>A0ABQ2L5X9_9BACL</name>
<dbReference type="CDD" id="cd00371">
    <property type="entry name" value="HMA"/>
    <property type="match status" value="1"/>
</dbReference>
<proteinExistence type="predicted"/>
<comment type="caution">
    <text evidence="1">The sequence shown here is derived from an EMBL/GenBank/DDBJ whole genome shotgun (WGS) entry which is preliminary data.</text>
</comment>
<sequence length="181" mass="20104">MKIRMLPVVITAALSLVLLLGGWFLYRQTALERPVEQILSQYPGVNSAQVNITQNQALLKLDLQSNVDLRGMIAELRKEQGQMFKKRSIVLDIADHSTPDIDALWKEASFSVAEAMASKRYTMIPDTLSKIQSENDEYTISSDMDNHYIYVALSSATDKKANKYIILPLTAAQGTGGQPNA</sequence>
<gene>
    <name evidence="1" type="ORF">GCM10010969_29230</name>
</gene>
<keyword evidence="2" id="KW-1185">Reference proteome</keyword>
<accession>A0ABQ2L5X9</accession>
<protein>
    <submittedName>
        <fullName evidence="1">Uncharacterized protein</fullName>
    </submittedName>
</protein>